<dbReference type="AlphaFoldDB" id="A0A8C1EPH9"/>
<dbReference type="CDD" id="cd01650">
    <property type="entry name" value="RT_nLTR_like"/>
    <property type="match status" value="1"/>
</dbReference>
<evidence type="ECO:0000313" key="3">
    <source>
        <dbReference type="Proteomes" id="UP001108240"/>
    </source>
</evidence>
<dbReference type="SUPFAM" id="SSF56672">
    <property type="entry name" value="DNA/RNA polymerases"/>
    <property type="match status" value="1"/>
</dbReference>
<dbReference type="Ensembl" id="ENSCCRT00000083374.2">
    <property type="protein sequence ID" value="ENSCCRP00000076863.2"/>
    <property type="gene ID" value="ENSCCRG00000041623.2"/>
</dbReference>
<dbReference type="PANTHER" id="PTHR31635:SF196">
    <property type="entry name" value="REVERSE TRANSCRIPTASE DOMAIN-CONTAINING PROTEIN-RELATED"/>
    <property type="match status" value="1"/>
</dbReference>
<proteinExistence type="predicted"/>
<keyword evidence="3" id="KW-1185">Reference proteome</keyword>
<dbReference type="InterPro" id="IPR043502">
    <property type="entry name" value="DNA/RNA_pol_sf"/>
</dbReference>
<protein>
    <recommendedName>
        <fullName evidence="1">Reverse transcriptase domain-containing protein</fullName>
    </recommendedName>
</protein>
<dbReference type="GeneTree" id="ENSGT00940000163630"/>
<dbReference type="PROSITE" id="PS50878">
    <property type="entry name" value="RT_POL"/>
    <property type="match status" value="1"/>
</dbReference>
<sequence length="352" mass="40624">MIYTKQKYYESGDKFAKLLMSKLKKQQADNSIYKIRDPNSKRCVYKQSEIKQAFQSYYKQLYTQPKLKDRQQIKGFLEQLNLPVLQDNQNQRLVANITERELSYAISKLKANKSPGPDGFTSEWYKKFKLELSPFLLQIFNLALKEGKMPPSWKQATISVIHKEGKDRLNCSSYRPISVLNIDYKLFTSILSKRIQGILPQLISTDQTGFIPQRQTHDNITRTLHILNQIKKHQIQAAVISLDAEKAFDSVSWAFLYRVLERFGFHSDFVKVIEALYTKPTAQIKINGNLSNTIELERGTRQGCGLSPLLFALYIEPLAQLIRQTNRIKGIHISGDIHKVALYADDVLLYIS</sequence>
<accession>A0A8C1EPH9</accession>
<dbReference type="InterPro" id="IPR000477">
    <property type="entry name" value="RT_dom"/>
</dbReference>
<evidence type="ECO:0000259" key="1">
    <source>
        <dbReference type="PROSITE" id="PS50878"/>
    </source>
</evidence>
<name>A0A8C1EPH9_CYPCA</name>
<dbReference type="Pfam" id="PF00078">
    <property type="entry name" value="RVT_1"/>
    <property type="match status" value="1"/>
</dbReference>
<feature type="domain" description="Reverse transcriptase" evidence="1">
    <location>
        <begin position="142"/>
        <end position="352"/>
    </location>
</feature>
<reference evidence="2" key="1">
    <citation type="submission" date="2025-08" db="UniProtKB">
        <authorList>
            <consortium name="Ensembl"/>
        </authorList>
    </citation>
    <scope>IDENTIFICATION</scope>
</reference>
<dbReference type="PANTHER" id="PTHR31635">
    <property type="entry name" value="REVERSE TRANSCRIPTASE DOMAIN-CONTAINING PROTEIN-RELATED"/>
    <property type="match status" value="1"/>
</dbReference>
<dbReference type="Proteomes" id="UP001108240">
    <property type="component" value="Unplaced"/>
</dbReference>
<reference evidence="2" key="2">
    <citation type="submission" date="2025-09" db="UniProtKB">
        <authorList>
            <consortium name="Ensembl"/>
        </authorList>
    </citation>
    <scope>IDENTIFICATION</scope>
</reference>
<evidence type="ECO:0000313" key="2">
    <source>
        <dbReference type="Ensembl" id="ENSCCRP00000076863.2"/>
    </source>
</evidence>
<organism evidence="2 3">
    <name type="scientific">Cyprinus carpio carpio</name>
    <dbReference type="NCBI Taxonomy" id="630221"/>
    <lineage>
        <taxon>Eukaryota</taxon>
        <taxon>Metazoa</taxon>
        <taxon>Chordata</taxon>
        <taxon>Craniata</taxon>
        <taxon>Vertebrata</taxon>
        <taxon>Euteleostomi</taxon>
        <taxon>Actinopterygii</taxon>
        <taxon>Neopterygii</taxon>
        <taxon>Teleostei</taxon>
        <taxon>Ostariophysi</taxon>
        <taxon>Cypriniformes</taxon>
        <taxon>Cyprinidae</taxon>
        <taxon>Cyprininae</taxon>
        <taxon>Cyprinus</taxon>
    </lineage>
</organism>
<dbReference type="OMA" id="QNTRSIH"/>